<feature type="signal peptide" evidence="1">
    <location>
        <begin position="1"/>
        <end position="17"/>
    </location>
</feature>
<evidence type="ECO:0000313" key="3">
    <source>
        <dbReference type="Proteomes" id="UP000649617"/>
    </source>
</evidence>
<reference evidence="2" key="1">
    <citation type="submission" date="2021-02" db="EMBL/GenBank/DDBJ databases">
        <authorList>
            <person name="Dougan E. K."/>
            <person name="Rhodes N."/>
            <person name="Thang M."/>
            <person name="Chan C."/>
        </authorList>
    </citation>
    <scope>NUCLEOTIDE SEQUENCE</scope>
</reference>
<sequence length="383" mass="42198">MATTLLLLLGAFSGAVSVDFQTQEWTYNASLFWTEGALIDERNGHAVVQIAGLLTDLVFDVKDLVVVACTPDSQQEGYPSCEEPGWCYLPQVLDNLNLLGARASEAMQAVAPKLTPALEAISLSLADKVNNLTKTVPACAAMAEIMEDLCLPCVLEVLRCLKGISELSRLAMSRIHAAQVAASFPGRLRTAQPPVVFEGTRGSQYPQVLASLLRDLSDRKEDSIVTAAEIGVHTGKTSSFLLEKLPKLEMILVDPFEFADETYFEVYTLYRDREDAAQTFETFWSRLQPYRNRSVVIMQRSPGAARWVPDAFLDLIFIDGFHAYDPLKADIAAWLPKLRSPGILAGHDYGLFWPGVCDAVHEFAASSESSLALGPEGMWWFEV</sequence>
<gene>
    <name evidence="2" type="ORF">SPIL2461_LOCUS15230</name>
</gene>
<comment type="caution">
    <text evidence="2">The sequence shown here is derived from an EMBL/GenBank/DDBJ whole genome shotgun (WGS) entry which is preliminary data.</text>
</comment>
<proteinExistence type="predicted"/>
<keyword evidence="3" id="KW-1185">Reference proteome</keyword>
<dbReference type="Gene3D" id="3.40.50.150">
    <property type="entry name" value="Vaccinia Virus protein VP39"/>
    <property type="match status" value="1"/>
</dbReference>
<evidence type="ECO:0008006" key="4">
    <source>
        <dbReference type="Google" id="ProtNLM"/>
    </source>
</evidence>
<feature type="chain" id="PRO_5033027953" description="Class I SAM-dependent methyltransferase" evidence="1">
    <location>
        <begin position="18"/>
        <end position="383"/>
    </location>
</feature>
<dbReference type="Pfam" id="PF13578">
    <property type="entry name" value="Methyltransf_24"/>
    <property type="match status" value="1"/>
</dbReference>
<protein>
    <recommendedName>
        <fullName evidence="4">Class I SAM-dependent methyltransferase</fullName>
    </recommendedName>
</protein>
<evidence type="ECO:0000313" key="2">
    <source>
        <dbReference type="EMBL" id="CAE7566925.1"/>
    </source>
</evidence>
<dbReference type="OrthoDB" id="10641426at2759"/>
<dbReference type="EMBL" id="CAJNIZ010036681">
    <property type="protein sequence ID" value="CAE7566925.1"/>
    <property type="molecule type" value="Genomic_DNA"/>
</dbReference>
<accession>A0A812UA10</accession>
<evidence type="ECO:0000256" key="1">
    <source>
        <dbReference type="SAM" id="SignalP"/>
    </source>
</evidence>
<dbReference type="AlphaFoldDB" id="A0A812UA10"/>
<name>A0A812UA10_SYMPI</name>
<dbReference type="Proteomes" id="UP000649617">
    <property type="component" value="Unassembled WGS sequence"/>
</dbReference>
<organism evidence="2 3">
    <name type="scientific">Symbiodinium pilosum</name>
    <name type="common">Dinoflagellate</name>
    <dbReference type="NCBI Taxonomy" id="2952"/>
    <lineage>
        <taxon>Eukaryota</taxon>
        <taxon>Sar</taxon>
        <taxon>Alveolata</taxon>
        <taxon>Dinophyceae</taxon>
        <taxon>Suessiales</taxon>
        <taxon>Symbiodiniaceae</taxon>
        <taxon>Symbiodinium</taxon>
    </lineage>
</organism>
<keyword evidence="1" id="KW-0732">Signal</keyword>
<dbReference type="SUPFAM" id="SSF53335">
    <property type="entry name" value="S-adenosyl-L-methionine-dependent methyltransferases"/>
    <property type="match status" value="1"/>
</dbReference>
<dbReference type="InterPro" id="IPR029063">
    <property type="entry name" value="SAM-dependent_MTases_sf"/>
</dbReference>